<gene>
    <name evidence="10 16" type="primary">metE</name>
    <name evidence="16" type="ORF">IPN02_02010</name>
</gene>
<feature type="binding site" evidence="10 11">
    <location>
        <position position="623"/>
    </location>
    <ligand>
        <name>L-homocysteine</name>
        <dbReference type="ChEBI" id="CHEBI:58199"/>
    </ligand>
</feature>
<feature type="active site" description="Proton donor" evidence="10 13">
    <location>
        <position position="718"/>
    </location>
</feature>
<feature type="binding site" evidence="10 11">
    <location>
        <position position="508"/>
    </location>
    <ligand>
        <name>L-methionine</name>
        <dbReference type="ChEBI" id="CHEBI:57844"/>
    </ligand>
</feature>
<evidence type="ECO:0000256" key="3">
    <source>
        <dbReference type="ARBA" id="ARBA00009553"/>
    </source>
</evidence>
<evidence type="ECO:0000256" key="8">
    <source>
        <dbReference type="ARBA" id="ARBA00022833"/>
    </source>
</evidence>
<dbReference type="HAMAP" id="MF_00172">
    <property type="entry name" value="Meth_synth"/>
    <property type="match status" value="1"/>
</dbReference>
<dbReference type="InterPro" id="IPR002629">
    <property type="entry name" value="Met_Synth_C/arc"/>
</dbReference>
<keyword evidence="10" id="KW-0677">Repeat</keyword>
<dbReference type="EMBL" id="JADJZA010000001">
    <property type="protein sequence ID" value="MBK9295654.1"/>
    <property type="molecule type" value="Genomic_DNA"/>
</dbReference>
<feature type="binding site" evidence="10 11">
    <location>
        <position position="623"/>
    </location>
    <ligand>
        <name>L-methionine</name>
        <dbReference type="ChEBI" id="CHEBI:57844"/>
    </ligand>
</feature>
<dbReference type="InterPro" id="IPR013215">
    <property type="entry name" value="Cbl-indep_Met_Synth_N"/>
</dbReference>
<evidence type="ECO:0000256" key="1">
    <source>
        <dbReference type="ARBA" id="ARBA00002777"/>
    </source>
</evidence>
<feature type="binding site" evidence="10 11">
    <location>
        <begin position="455"/>
        <end position="457"/>
    </location>
    <ligand>
        <name>L-homocysteine</name>
        <dbReference type="ChEBI" id="CHEBI:58199"/>
    </ligand>
</feature>
<feature type="binding site" evidence="12">
    <location>
        <position position="750"/>
    </location>
    <ligand>
        <name>Zn(2+)</name>
        <dbReference type="ChEBI" id="CHEBI:29105"/>
        <label>1</label>
        <note>catalytic</note>
    </ligand>
</feature>
<evidence type="ECO:0000256" key="2">
    <source>
        <dbReference type="ARBA" id="ARBA00004681"/>
    </source>
</evidence>
<dbReference type="Gene3D" id="3.20.20.210">
    <property type="match status" value="2"/>
</dbReference>
<accession>A0A936NB70</accession>
<dbReference type="GO" id="GO:0009086">
    <property type="term" value="P:methionine biosynthetic process"/>
    <property type="evidence" value="ECO:0007669"/>
    <property type="project" value="UniProtKB-UniRule"/>
</dbReference>
<feature type="domain" description="Cobalamin-independent methionine synthase MetE C-terminal/archaeal" evidence="14">
    <location>
        <begin position="450"/>
        <end position="772"/>
    </location>
</feature>
<evidence type="ECO:0000256" key="4">
    <source>
        <dbReference type="ARBA" id="ARBA00022603"/>
    </source>
</evidence>
<organism evidence="16 17">
    <name type="scientific">Candidatus Neomicrothrix subdominans</name>
    <dbReference type="NCBI Taxonomy" id="2954438"/>
    <lineage>
        <taxon>Bacteria</taxon>
        <taxon>Bacillati</taxon>
        <taxon>Actinomycetota</taxon>
        <taxon>Acidimicrobiia</taxon>
        <taxon>Acidimicrobiales</taxon>
        <taxon>Microthrixaceae</taxon>
        <taxon>Candidatus Neomicrothrix</taxon>
    </lineage>
</organism>
<dbReference type="AlphaFoldDB" id="A0A936NB70"/>
<evidence type="ECO:0000256" key="11">
    <source>
        <dbReference type="PIRSR" id="PIRSR000382-1"/>
    </source>
</evidence>
<dbReference type="PIRSF" id="PIRSF000382">
    <property type="entry name" value="MeTrfase_B12_ind"/>
    <property type="match status" value="1"/>
</dbReference>
<feature type="binding site" evidence="10">
    <location>
        <position position="629"/>
    </location>
    <ligand>
        <name>5-methyltetrahydropteroyltri-L-glutamate</name>
        <dbReference type="ChEBI" id="CHEBI:58207"/>
    </ligand>
</feature>
<dbReference type="NCBIfam" id="NF003556">
    <property type="entry name" value="PRK05222.1"/>
    <property type="match status" value="1"/>
</dbReference>
<dbReference type="GO" id="GO:0003871">
    <property type="term" value="F:5-methyltetrahydropteroyltriglutamate-homocysteine S-methyltransferase activity"/>
    <property type="evidence" value="ECO:0007669"/>
    <property type="project" value="UniProtKB-UniRule"/>
</dbReference>
<keyword evidence="5 10" id="KW-0028">Amino-acid biosynthesis</keyword>
<feature type="binding site" evidence="10">
    <location>
        <position position="117"/>
    </location>
    <ligand>
        <name>5-methyltetrahydropteroyltri-L-glutamate</name>
        <dbReference type="ChEBI" id="CHEBI:58207"/>
    </ligand>
</feature>
<dbReference type="NCBIfam" id="TIGR01371">
    <property type="entry name" value="met_syn_B12ind"/>
    <property type="match status" value="1"/>
</dbReference>
<evidence type="ECO:0000313" key="16">
    <source>
        <dbReference type="EMBL" id="MBK9295654.1"/>
    </source>
</evidence>
<dbReference type="SUPFAM" id="SSF51726">
    <property type="entry name" value="UROD/MetE-like"/>
    <property type="match status" value="2"/>
</dbReference>
<keyword evidence="6 10" id="KW-0808">Transferase</keyword>
<comment type="cofactor">
    <cofactor evidence="10">
        <name>Zn(2+)</name>
        <dbReference type="ChEBI" id="CHEBI:29105"/>
    </cofactor>
    <text evidence="10">Binds 1 zinc ion per subunit.</text>
</comment>
<feature type="binding site" evidence="12">
    <location>
        <position position="665"/>
    </location>
    <ligand>
        <name>Zn(2+)</name>
        <dbReference type="ChEBI" id="CHEBI:29105"/>
        <label>1</label>
        <note>catalytic</note>
    </ligand>
</feature>
<comment type="cofactor">
    <cofactor evidence="12">
        <name>Zn(2+)</name>
        <dbReference type="ChEBI" id="CHEBI:29105"/>
    </cofactor>
    <text evidence="12">Binds 2 Zn(2+) ions per subunit.</text>
</comment>
<feature type="binding site" evidence="10">
    <location>
        <position position="750"/>
    </location>
    <ligand>
        <name>Zn(2+)</name>
        <dbReference type="ChEBI" id="CHEBI:29105"/>
        <note>catalytic</note>
    </ligand>
</feature>
<feature type="binding site" evidence="11">
    <location>
        <position position="20"/>
    </location>
    <ligand>
        <name>5-methyltetrahydropteroyltri-L-glutamate</name>
        <dbReference type="ChEBI" id="CHEBI:58207"/>
    </ligand>
</feature>
<evidence type="ECO:0000259" key="14">
    <source>
        <dbReference type="Pfam" id="PF01717"/>
    </source>
</evidence>
<sequence length="778" mass="85486">MARLASNLGFPRMGAQRELKRALERHWRGDATQEELLAGAAELRRRHWALQRDAGIELIPSNDFSLYDHVLDTSVWLGALPERYRTAERGIDLAGYFAAARGGRLDDTPIAALEMTKWFDTNYHYIVPELAVDQHFELTSLIGAGAPKPLAEFAEAAAAGVRTRPVLLGPVSFLLLSKLYGADDGRADGLTLLGRVLPVYRELIAALADAGAESVQLDEPMLATDLDDEARDAYAGAYDSLRSAAPSLHLVLTSYFGPLRDNLTLAVSLPVDRLHLDLVEGPDQLDEVLGVIPDSMALSLGLVDGRNVWRSDLVEKLTLARRVVDALGADRVLIAPSCSLLHLPVDLETEGPAGDHLGIDDEVRQWLAFAVQRLDELAVISTALELGDDAIAEQLNASSSAAAARRASVRVHDPAVARRLEAGGPELEQRLSPYAARREAHRARYALPVLPTTTIGSFPQTSEIRKARAANRRGELGDAEYHELLKGWVTDVVRRQEEIGLDVLVHGEFERNDMVEYFGEHLDGVVVSTNGWVQSYGSRCVKPPIIFGDIARPAPMTVEWATYAQSLTDRPVKGMLTGPVTILKWSFVRDDQPRSVTCRQIALAIRDEVGDLEKAGIGVIQIDEPALREGLPLNEADRKEYLDWAVAAFRLASSGVADDVSIHTHMCYGEFSDVIEAIAAFDADTISIETARSNMELLDEFASYEYPNEIGPGVWDIHSPRIPDTEEMVQLLESAMRVLPADRVWVNPDCGLKTRGWVETEASLRHLVEAARQVRASL</sequence>
<keyword evidence="7 10" id="KW-0479">Metal-binding</keyword>
<feature type="binding site" evidence="12">
    <location>
        <position position="667"/>
    </location>
    <ligand>
        <name>Zn(2+)</name>
        <dbReference type="ChEBI" id="CHEBI:29105"/>
        <label>1</label>
        <note>catalytic</note>
    </ligand>
</feature>
<evidence type="ECO:0000256" key="6">
    <source>
        <dbReference type="ARBA" id="ARBA00022679"/>
    </source>
</evidence>
<feature type="binding site" evidence="11">
    <location>
        <position position="122"/>
    </location>
    <ligand>
        <name>5-methyltetrahydropteroyltri-L-glutamate</name>
        <dbReference type="ChEBI" id="CHEBI:58207"/>
    </ligand>
</feature>
<feature type="binding site" evidence="10 11">
    <location>
        <begin position="455"/>
        <end position="457"/>
    </location>
    <ligand>
        <name>L-methionine</name>
        <dbReference type="ChEBI" id="CHEBI:57844"/>
    </ligand>
</feature>
<evidence type="ECO:0000256" key="10">
    <source>
        <dbReference type="HAMAP-Rule" id="MF_00172"/>
    </source>
</evidence>
<feature type="binding site" evidence="10">
    <location>
        <position position="665"/>
    </location>
    <ligand>
        <name>Zn(2+)</name>
        <dbReference type="ChEBI" id="CHEBI:29105"/>
        <note>catalytic</note>
    </ligand>
</feature>
<feature type="domain" description="Cobalamin-independent methionine synthase MetE N-terminal" evidence="15">
    <location>
        <begin position="5"/>
        <end position="324"/>
    </location>
</feature>
<evidence type="ECO:0000256" key="12">
    <source>
        <dbReference type="PIRSR" id="PIRSR000382-2"/>
    </source>
</evidence>
<feature type="binding site" evidence="10">
    <location>
        <position position="508"/>
    </location>
    <ligand>
        <name>L-homocysteine</name>
        <dbReference type="ChEBI" id="CHEBI:58199"/>
    </ligand>
</feature>
<evidence type="ECO:0000313" key="17">
    <source>
        <dbReference type="Proteomes" id="UP000727993"/>
    </source>
</evidence>
<evidence type="ECO:0000259" key="15">
    <source>
        <dbReference type="Pfam" id="PF08267"/>
    </source>
</evidence>
<evidence type="ECO:0000256" key="13">
    <source>
        <dbReference type="PIRSR" id="PIRSR000382-3"/>
    </source>
</evidence>
<dbReference type="CDD" id="cd03312">
    <property type="entry name" value="CIMS_N_terminal_like"/>
    <property type="match status" value="1"/>
</dbReference>
<comment type="caution">
    <text evidence="16">The sequence shown here is derived from an EMBL/GenBank/DDBJ whole genome shotgun (WGS) entry which is preliminary data.</text>
</comment>
<feature type="binding site" evidence="10">
    <location>
        <begin position="17"/>
        <end position="20"/>
    </location>
    <ligand>
        <name>5-methyltetrahydropteroyltri-L-glutamate</name>
        <dbReference type="ChEBI" id="CHEBI:58207"/>
    </ligand>
</feature>
<dbReference type="EC" id="2.1.1.14" evidence="10"/>
<dbReference type="InterPro" id="IPR006276">
    <property type="entry name" value="Cobalamin-indep_Met_synthase"/>
</dbReference>
<feature type="binding site" evidence="10 11">
    <location>
        <begin position="539"/>
        <end position="540"/>
    </location>
    <ligand>
        <name>5-methyltetrahydropteroyltri-L-glutamate</name>
        <dbReference type="ChEBI" id="CHEBI:58207"/>
    </ligand>
</feature>
<keyword evidence="9 10" id="KW-0486">Methionine biosynthesis</keyword>
<dbReference type="Pfam" id="PF08267">
    <property type="entry name" value="Meth_synt_1"/>
    <property type="match status" value="1"/>
</dbReference>
<dbReference type="PANTHER" id="PTHR30519">
    <property type="entry name" value="5-METHYLTETRAHYDROPTEROYLTRIGLUTAMATE--HOMOCYSTEINE METHYLTRANSFERASE"/>
    <property type="match status" value="1"/>
</dbReference>
<evidence type="ECO:0000256" key="7">
    <source>
        <dbReference type="ARBA" id="ARBA00022723"/>
    </source>
</evidence>
<feature type="binding site" evidence="10 11">
    <location>
        <position position="585"/>
    </location>
    <ligand>
        <name>5-methyltetrahydropteroyltri-L-glutamate</name>
        <dbReference type="ChEBI" id="CHEBI:58207"/>
    </ligand>
</feature>
<dbReference type="CDD" id="cd03311">
    <property type="entry name" value="CIMS_C_terminal_like"/>
    <property type="match status" value="1"/>
</dbReference>
<comment type="pathway">
    <text evidence="2 10">Amino-acid biosynthesis; L-methionine biosynthesis via de novo pathway; L-methionine from L-homocysteine (MetE route): step 1/1.</text>
</comment>
<evidence type="ECO:0000256" key="5">
    <source>
        <dbReference type="ARBA" id="ARBA00022605"/>
    </source>
</evidence>
<protein>
    <recommendedName>
        <fullName evidence="10">5-methyltetrahydropteroyltriglutamate--homocysteine methyltransferase</fullName>
        <ecNumber evidence="10">2.1.1.14</ecNumber>
    </recommendedName>
    <alternativeName>
        <fullName evidence="10">Cobalamin-independent methionine synthase</fullName>
    </alternativeName>
    <alternativeName>
        <fullName evidence="10">Methionine synthase, vitamin-B12 independent isozyme</fullName>
    </alternativeName>
</protein>
<comment type="catalytic activity">
    <reaction evidence="10">
        <text>5-methyltetrahydropteroyltri-L-glutamate + L-homocysteine = tetrahydropteroyltri-L-glutamate + L-methionine</text>
        <dbReference type="Rhea" id="RHEA:21196"/>
        <dbReference type="ChEBI" id="CHEBI:57844"/>
        <dbReference type="ChEBI" id="CHEBI:58140"/>
        <dbReference type="ChEBI" id="CHEBI:58199"/>
        <dbReference type="ChEBI" id="CHEBI:58207"/>
        <dbReference type="EC" id="2.1.1.14"/>
    </reaction>
</comment>
<name>A0A936NB70_9ACTN</name>
<keyword evidence="8 10" id="KW-0862">Zinc</keyword>
<keyword evidence="4 10" id="KW-0489">Methyltransferase</keyword>
<comment type="function">
    <text evidence="1 10">Catalyzes the transfer of a methyl group from 5-methyltetrahydrofolate to homocysteine resulting in methionine formation.</text>
</comment>
<dbReference type="Pfam" id="PF01717">
    <property type="entry name" value="Meth_synt_2"/>
    <property type="match status" value="1"/>
</dbReference>
<dbReference type="Proteomes" id="UP000727993">
    <property type="component" value="Unassembled WGS sequence"/>
</dbReference>
<evidence type="ECO:0000256" key="9">
    <source>
        <dbReference type="ARBA" id="ARBA00023167"/>
    </source>
</evidence>
<feature type="binding site" evidence="10">
    <location>
        <position position="689"/>
    </location>
    <ligand>
        <name>Zn(2+)</name>
        <dbReference type="ChEBI" id="CHEBI:29105"/>
        <note>catalytic</note>
    </ligand>
</feature>
<dbReference type="InterPro" id="IPR038071">
    <property type="entry name" value="UROD/MetE-like_sf"/>
</dbReference>
<feature type="binding site" evidence="12">
    <location>
        <position position="689"/>
    </location>
    <ligand>
        <name>Zn(2+)</name>
        <dbReference type="ChEBI" id="CHEBI:29105"/>
        <label>1</label>
        <note>catalytic</note>
    </ligand>
</feature>
<proteinExistence type="inferred from homology"/>
<reference evidence="16 17" key="1">
    <citation type="submission" date="2020-10" db="EMBL/GenBank/DDBJ databases">
        <title>Connecting structure to function with the recovery of over 1000 high-quality activated sludge metagenome-assembled genomes encoding full-length rRNA genes using long-read sequencing.</title>
        <authorList>
            <person name="Singleton C.M."/>
            <person name="Petriglieri F."/>
            <person name="Kristensen J.M."/>
            <person name="Kirkegaard R.H."/>
            <person name="Michaelsen T.Y."/>
            <person name="Andersen M.H."/>
            <person name="Karst S.M."/>
            <person name="Dueholm M.S."/>
            <person name="Nielsen P.H."/>
            <person name="Albertsen M."/>
        </authorList>
    </citation>
    <scope>NUCLEOTIDE SEQUENCE [LARGE SCALE GENOMIC DNA]</scope>
    <source>
        <strain evidence="16">Lyne_18-Q3-R50-59_MAXAC.006</strain>
    </source>
</reference>
<feature type="binding site" evidence="10">
    <location>
        <position position="667"/>
    </location>
    <ligand>
        <name>Zn(2+)</name>
        <dbReference type="ChEBI" id="CHEBI:29105"/>
        <note>catalytic</note>
    </ligand>
</feature>
<dbReference type="GO" id="GO:0008270">
    <property type="term" value="F:zinc ion binding"/>
    <property type="evidence" value="ECO:0007669"/>
    <property type="project" value="InterPro"/>
</dbReference>
<comment type="similarity">
    <text evidence="3 10">Belongs to the vitamin-B12 independent methionine synthase family.</text>
</comment>
<dbReference type="GO" id="GO:0032259">
    <property type="term" value="P:methylation"/>
    <property type="evidence" value="ECO:0007669"/>
    <property type="project" value="UniProtKB-KW"/>
</dbReference>